<protein>
    <submittedName>
        <fullName evidence="1">Uncharacterized protein</fullName>
    </submittedName>
</protein>
<keyword evidence="2" id="KW-1185">Reference proteome</keyword>
<accession>A0ACB8R2S0</accession>
<dbReference type="EMBL" id="MU276504">
    <property type="protein sequence ID" value="KAI0038426.1"/>
    <property type="molecule type" value="Genomic_DNA"/>
</dbReference>
<evidence type="ECO:0000313" key="1">
    <source>
        <dbReference type="EMBL" id="KAI0038426.1"/>
    </source>
</evidence>
<name>A0ACB8R2S0_9AGAM</name>
<sequence>MSQVSRGATPRSMTPLYTSAQSSSSEAVDIRPPTRIGQWPTALPFHAVIAQARAELPKHGSPPCSCTFNFLKRRADEAEAARKFYAQWGGQGAHRDASLREFAVAAIILLETLPAYREYWTFFKTRVAIYNSGSAIRTKYFRDERYDRVQKEWDEAEKTRIEHERKEARSRTTAETTALQKIVKPFAYATPARWPESKARSEGSRQRLAASPSASHQSIILFPNDTETAFGSPMSISTAITSPAKSIISISSIKTIQHKYYLPPLYQGAS</sequence>
<reference evidence="1" key="2">
    <citation type="journal article" date="2022" name="New Phytol.">
        <title>Evolutionary transition to the ectomycorrhizal habit in the genomes of a hyperdiverse lineage of mushroom-forming fungi.</title>
        <authorList>
            <person name="Looney B."/>
            <person name="Miyauchi S."/>
            <person name="Morin E."/>
            <person name="Drula E."/>
            <person name="Courty P.E."/>
            <person name="Kohler A."/>
            <person name="Kuo A."/>
            <person name="LaButti K."/>
            <person name="Pangilinan J."/>
            <person name="Lipzen A."/>
            <person name="Riley R."/>
            <person name="Andreopoulos W."/>
            <person name="He G."/>
            <person name="Johnson J."/>
            <person name="Nolan M."/>
            <person name="Tritt A."/>
            <person name="Barry K.W."/>
            <person name="Grigoriev I.V."/>
            <person name="Nagy L.G."/>
            <person name="Hibbett D."/>
            <person name="Henrissat B."/>
            <person name="Matheny P.B."/>
            <person name="Labbe J."/>
            <person name="Martin F.M."/>
        </authorList>
    </citation>
    <scope>NUCLEOTIDE SEQUENCE</scope>
    <source>
        <strain evidence="1">FP105234-sp</strain>
    </source>
</reference>
<dbReference type="Proteomes" id="UP000814033">
    <property type="component" value="Unassembled WGS sequence"/>
</dbReference>
<proteinExistence type="predicted"/>
<organism evidence="1 2">
    <name type="scientific">Auriscalpium vulgare</name>
    <dbReference type="NCBI Taxonomy" id="40419"/>
    <lineage>
        <taxon>Eukaryota</taxon>
        <taxon>Fungi</taxon>
        <taxon>Dikarya</taxon>
        <taxon>Basidiomycota</taxon>
        <taxon>Agaricomycotina</taxon>
        <taxon>Agaricomycetes</taxon>
        <taxon>Russulales</taxon>
        <taxon>Auriscalpiaceae</taxon>
        <taxon>Auriscalpium</taxon>
    </lineage>
</organism>
<gene>
    <name evidence="1" type="ORF">FA95DRAFT_1613398</name>
</gene>
<evidence type="ECO:0000313" key="2">
    <source>
        <dbReference type="Proteomes" id="UP000814033"/>
    </source>
</evidence>
<reference evidence="1" key="1">
    <citation type="submission" date="2021-02" db="EMBL/GenBank/DDBJ databases">
        <authorList>
            <consortium name="DOE Joint Genome Institute"/>
            <person name="Ahrendt S."/>
            <person name="Looney B.P."/>
            <person name="Miyauchi S."/>
            <person name="Morin E."/>
            <person name="Drula E."/>
            <person name="Courty P.E."/>
            <person name="Chicoki N."/>
            <person name="Fauchery L."/>
            <person name="Kohler A."/>
            <person name="Kuo A."/>
            <person name="Labutti K."/>
            <person name="Pangilinan J."/>
            <person name="Lipzen A."/>
            <person name="Riley R."/>
            <person name="Andreopoulos W."/>
            <person name="He G."/>
            <person name="Johnson J."/>
            <person name="Barry K.W."/>
            <person name="Grigoriev I.V."/>
            <person name="Nagy L."/>
            <person name="Hibbett D."/>
            <person name="Henrissat B."/>
            <person name="Matheny P.B."/>
            <person name="Labbe J."/>
            <person name="Martin F."/>
        </authorList>
    </citation>
    <scope>NUCLEOTIDE SEQUENCE</scope>
    <source>
        <strain evidence="1">FP105234-sp</strain>
    </source>
</reference>
<comment type="caution">
    <text evidence="1">The sequence shown here is derived from an EMBL/GenBank/DDBJ whole genome shotgun (WGS) entry which is preliminary data.</text>
</comment>